<dbReference type="Proteomes" id="UP001147746">
    <property type="component" value="Unassembled WGS sequence"/>
</dbReference>
<evidence type="ECO:0000313" key="1">
    <source>
        <dbReference type="EMBL" id="KAJ5331651.1"/>
    </source>
</evidence>
<accession>A0A9W9GQ07</accession>
<name>A0A9W9GQ07_9EURO</name>
<sequence length="220" mass="24747">MQPEPAFHIELFTSTELLAQPWLRDLTRMINDSYLVSHTDIVQFDAGKIRLKTDTRLSEELGSDGFTAVAFENSEVIGTASMKPWKDDGLWKPFDHFATDDVEEQINDKIDQTLNENALPGDYELALVALPPGPRFRGRGIAGRLVKACEEEVLRRRKATEDSGSVGIMIRVVKENVGNYWLKQGFTPIGKQPGPEAWEASMPFTMWAMVKYLQSETVAV</sequence>
<reference evidence="1" key="1">
    <citation type="submission" date="2022-12" db="EMBL/GenBank/DDBJ databases">
        <authorList>
            <person name="Petersen C."/>
        </authorList>
    </citation>
    <scope>NUCLEOTIDE SEQUENCE</scope>
    <source>
        <strain evidence="1">IBT 21472</strain>
    </source>
</reference>
<dbReference type="OrthoDB" id="3794209at2759"/>
<dbReference type="PROSITE" id="PS51186">
    <property type="entry name" value="GNAT"/>
    <property type="match status" value="1"/>
</dbReference>
<dbReference type="GO" id="GO:0016747">
    <property type="term" value="F:acyltransferase activity, transferring groups other than amino-acyl groups"/>
    <property type="evidence" value="ECO:0007669"/>
    <property type="project" value="InterPro"/>
</dbReference>
<evidence type="ECO:0000313" key="2">
    <source>
        <dbReference type="Proteomes" id="UP001147746"/>
    </source>
</evidence>
<dbReference type="InterPro" id="IPR016181">
    <property type="entry name" value="Acyl_CoA_acyltransferase"/>
</dbReference>
<organism evidence="1 2">
    <name type="scientific">Penicillium atrosanguineum</name>
    <dbReference type="NCBI Taxonomy" id="1132637"/>
    <lineage>
        <taxon>Eukaryota</taxon>
        <taxon>Fungi</taxon>
        <taxon>Dikarya</taxon>
        <taxon>Ascomycota</taxon>
        <taxon>Pezizomycotina</taxon>
        <taxon>Eurotiomycetes</taxon>
        <taxon>Eurotiomycetidae</taxon>
        <taxon>Eurotiales</taxon>
        <taxon>Aspergillaceae</taxon>
        <taxon>Penicillium</taxon>
    </lineage>
</organism>
<dbReference type="AlphaFoldDB" id="A0A9W9GQ07"/>
<protein>
    <submittedName>
        <fullName evidence="1">Uncharacterized protein</fullName>
    </submittedName>
</protein>
<dbReference type="SUPFAM" id="SSF55729">
    <property type="entry name" value="Acyl-CoA N-acyltransferases (Nat)"/>
    <property type="match status" value="1"/>
</dbReference>
<dbReference type="Gene3D" id="3.40.630.30">
    <property type="match status" value="1"/>
</dbReference>
<keyword evidence="2" id="KW-1185">Reference proteome</keyword>
<dbReference type="InterPro" id="IPR000182">
    <property type="entry name" value="GNAT_dom"/>
</dbReference>
<comment type="caution">
    <text evidence="1">The sequence shown here is derived from an EMBL/GenBank/DDBJ whole genome shotgun (WGS) entry which is preliminary data.</text>
</comment>
<dbReference type="EMBL" id="JAPZBO010000001">
    <property type="protein sequence ID" value="KAJ5331651.1"/>
    <property type="molecule type" value="Genomic_DNA"/>
</dbReference>
<gene>
    <name evidence="1" type="ORF">N7476_001434</name>
</gene>
<reference evidence="1" key="2">
    <citation type="journal article" date="2023" name="IMA Fungus">
        <title>Comparative genomic study of the Penicillium genus elucidates a diverse pangenome and 15 lateral gene transfer events.</title>
        <authorList>
            <person name="Petersen C."/>
            <person name="Sorensen T."/>
            <person name="Nielsen M.R."/>
            <person name="Sondergaard T.E."/>
            <person name="Sorensen J.L."/>
            <person name="Fitzpatrick D.A."/>
            <person name="Frisvad J.C."/>
            <person name="Nielsen K.L."/>
        </authorList>
    </citation>
    <scope>NUCLEOTIDE SEQUENCE</scope>
    <source>
        <strain evidence="1">IBT 21472</strain>
    </source>
</reference>
<proteinExistence type="predicted"/>